<keyword evidence="3" id="KW-0004">4Fe-4S</keyword>
<evidence type="ECO:0000256" key="2">
    <source>
        <dbReference type="ARBA" id="ARBA00007523"/>
    </source>
</evidence>
<dbReference type="Gene3D" id="3.40.50.11540">
    <property type="entry name" value="NADH-ubiquinone oxidoreductase 51kDa subunit"/>
    <property type="match status" value="1"/>
</dbReference>
<dbReference type="Pfam" id="PF10589">
    <property type="entry name" value="NADH_4Fe-4S"/>
    <property type="match status" value="1"/>
</dbReference>
<evidence type="ECO:0000313" key="8">
    <source>
        <dbReference type="EMBL" id="MFD1511502.1"/>
    </source>
</evidence>
<evidence type="ECO:0000256" key="3">
    <source>
        <dbReference type="ARBA" id="ARBA00022485"/>
    </source>
</evidence>
<dbReference type="InterPro" id="IPR011538">
    <property type="entry name" value="Nuo51_FMN-bd"/>
</dbReference>
<keyword evidence="4" id="KW-0479">Metal-binding</keyword>
<gene>
    <name evidence="8" type="ORF">ACFTOW_19125</name>
</gene>
<dbReference type="SUPFAM" id="SSF142984">
    <property type="entry name" value="Nqo1 middle domain-like"/>
    <property type="match status" value="1"/>
</dbReference>
<dbReference type="PANTHER" id="PTHR43578">
    <property type="entry name" value="NADH-QUINONE OXIDOREDUCTASE SUBUNIT F"/>
    <property type="match status" value="1"/>
</dbReference>
<dbReference type="PANTHER" id="PTHR43578:SF3">
    <property type="entry name" value="NADH-QUINONE OXIDOREDUCTASE SUBUNIT F"/>
    <property type="match status" value="1"/>
</dbReference>
<protein>
    <submittedName>
        <fullName evidence="8">Formate dehydrogenase beta subunit</fullName>
    </submittedName>
</protein>
<proteinExistence type="inferred from homology"/>
<keyword evidence="5" id="KW-0408">Iron</keyword>
<dbReference type="Gene3D" id="6.10.250.1450">
    <property type="match status" value="1"/>
</dbReference>
<dbReference type="SUPFAM" id="SSF142019">
    <property type="entry name" value="Nqo1 FMN-binding domain-like"/>
    <property type="match status" value="1"/>
</dbReference>
<evidence type="ECO:0000259" key="7">
    <source>
        <dbReference type="SMART" id="SM00928"/>
    </source>
</evidence>
<sequence length="508" mass="53114">MKIYLPQDAAAKALGAEDVARAIRAEAQARGVEITLIRTGTRGMIWLEPLLEVEIDGLRHGFGPITPADVPALFGDLSAHPRALGPVDDLDWMKRQTRLTFARVGVIDPLSLDDYAAHGGLTGLRRALAMTGQDIVDEVKASGLRGRGGAGFPTGIKWQTVHDAPAAQKYIVCNADEGDSGTFADRMLMEGDPFTLIEGMAIAGLGVGATRGYVYLRSEYPDAIAVMQAAVGIARNAGVLGADVLGSGRAFDMEIRVGAGAYVCGEETSLLNSLEGKRGVVRAKPPLPALQGFLGQPTVVNNVISLATVPVIFERGAQHYADFGLGRSRGTVTLQIAGNVARGGLFETAFGMTLDTVVNDLAGGTATGRSVKAVQVGGPLGAYLPVSQFDAALGYEELDAKGGLLGHAGLVVFDDQADMLGMARFAMEFCAVESCGKCTPCRIGAVRGVETIDRIAAGDAAAVGLLTDLCETMQDGSLCALGGFTPFPVMSALTHFPDEFARDREAAE</sequence>
<reference evidence="9" key="1">
    <citation type="journal article" date="2019" name="Int. J. Syst. Evol. Microbiol.">
        <title>The Global Catalogue of Microorganisms (GCM) 10K type strain sequencing project: providing services to taxonomists for standard genome sequencing and annotation.</title>
        <authorList>
            <consortium name="The Broad Institute Genomics Platform"/>
            <consortium name="The Broad Institute Genome Sequencing Center for Infectious Disease"/>
            <person name="Wu L."/>
            <person name="Ma J."/>
        </authorList>
    </citation>
    <scope>NUCLEOTIDE SEQUENCE [LARGE SCALE GENOMIC DNA]</scope>
    <source>
        <strain evidence="9">CGMCC 1.12477</strain>
    </source>
</reference>
<dbReference type="PROSITE" id="PS00644">
    <property type="entry name" value="COMPLEX1_51K_1"/>
    <property type="match status" value="1"/>
</dbReference>
<comment type="similarity">
    <text evidence="2">Belongs to the complex I 51 kDa subunit family.</text>
</comment>
<dbReference type="PROSITE" id="PS00645">
    <property type="entry name" value="COMPLEX1_51K_2"/>
    <property type="match status" value="1"/>
</dbReference>
<organism evidence="8 9">
    <name type="scientific">Lacimonas salitolerans</name>
    <dbReference type="NCBI Taxonomy" id="1323750"/>
    <lineage>
        <taxon>Bacteria</taxon>
        <taxon>Pseudomonadati</taxon>
        <taxon>Pseudomonadota</taxon>
        <taxon>Alphaproteobacteria</taxon>
        <taxon>Rhodobacterales</taxon>
        <taxon>Paracoccaceae</taxon>
        <taxon>Lacimonas</taxon>
    </lineage>
</organism>
<evidence type="ECO:0000256" key="5">
    <source>
        <dbReference type="ARBA" id="ARBA00023004"/>
    </source>
</evidence>
<keyword evidence="6" id="KW-0411">Iron-sulfur</keyword>
<keyword evidence="9" id="KW-1185">Reference proteome</keyword>
<dbReference type="SMART" id="SM00928">
    <property type="entry name" value="NADH_4Fe-4S"/>
    <property type="match status" value="1"/>
</dbReference>
<dbReference type="Proteomes" id="UP001597186">
    <property type="component" value="Unassembled WGS sequence"/>
</dbReference>
<comment type="cofactor">
    <cofactor evidence="1">
        <name>FMN</name>
        <dbReference type="ChEBI" id="CHEBI:58210"/>
    </cofactor>
</comment>
<dbReference type="Pfam" id="PF01512">
    <property type="entry name" value="Complex1_51K"/>
    <property type="match status" value="1"/>
</dbReference>
<dbReference type="CDD" id="cd03063">
    <property type="entry name" value="TRX_Fd_FDH_beta"/>
    <property type="match status" value="1"/>
</dbReference>
<dbReference type="InterPro" id="IPR001949">
    <property type="entry name" value="NADH-UbQ_OxRdtase_51kDa_CS"/>
</dbReference>
<evidence type="ECO:0000313" key="9">
    <source>
        <dbReference type="Proteomes" id="UP001597186"/>
    </source>
</evidence>
<dbReference type="Gene3D" id="3.10.20.600">
    <property type="match status" value="1"/>
</dbReference>
<feature type="domain" description="NADH-ubiquinone oxidoreductase 51kDa subunit iron-sulphur binding" evidence="7">
    <location>
        <begin position="420"/>
        <end position="465"/>
    </location>
</feature>
<name>A0ABW4ELX2_9RHOB</name>
<dbReference type="SUPFAM" id="SSF140490">
    <property type="entry name" value="Nqo1C-terminal domain-like"/>
    <property type="match status" value="1"/>
</dbReference>
<dbReference type="Gene3D" id="1.20.1440.230">
    <property type="entry name" value="NADH-ubiquinone oxidoreductase 51kDa subunit, iron-sulphur binding domain"/>
    <property type="match status" value="1"/>
</dbReference>
<dbReference type="EMBL" id="JBHUDD010000159">
    <property type="protein sequence ID" value="MFD1511502.1"/>
    <property type="molecule type" value="Genomic_DNA"/>
</dbReference>
<dbReference type="RefSeq" id="WP_379918762.1">
    <property type="nucleotide sequence ID" value="NZ_JBHUDD010000159.1"/>
</dbReference>
<comment type="caution">
    <text evidence="8">The sequence shown here is derived from an EMBL/GenBank/DDBJ whole genome shotgun (WGS) entry which is preliminary data.</text>
</comment>
<dbReference type="InterPro" id="IPR037207">
    <property type="entry name" value="Nuop51_4Fe4S-bd_sf"/>
</dbReference>
<dbReference type="InterPro" id="IPR037225">
    <property type="entry name" value="Nuo51_FMN-bd_sf"/>
</dbReference>
<dbReference type="InterPro" id="IPR019575">
    <property type="entry name" value="Nuop51_4Fe4S-bd"/>
</dbReference>
<evidence type="ECO:0000256" key="6">
    <source>
        <dbReference type="ARBA" id="ARBA00023014"/>
    </source>
</evidence>
<evidence type="ECO:0000256" key="4">
    <source>
        <dbReference type="ARBA" id="ARBA00022723"/>
    </source>
</evidence>
<accession>A0ABW4ELX2</accession>
<evidence type="ECO:0000256" key="1">
    <source>
        <dbReference type="ARBA" id="ARBA00001917"/>
    </source>
</evidence>